<evidence type="ECO:0000256" key="5">
    <source>
        <dbReference type="ARBA" id="ARBA00022975"/>
    </source>
</evidence>
<keyword evidence="3 6" id="KW-0479">Metal-binding</keyword>
<dbReference type="EC" id="3.5.2.3" evidence="6"/>
<keyword evidence="5 6" id="KW-0665">Pyrimidine biosynthesis</keyword>
<evidence type="ECO:0000256" key="1">
    <source>
        <dbReference type="ARBA" id="ARBA00002368"/>
    </source>
</evidence>
<dbReference type="EMBL" id="JACHFW010000004">
    <property type="protein sequence ID" value="MBB5264217.1"/>
    <property type="molecule type" value="Genomic_DNA"/>
</dbReference>
<feature type="binding site" evidence="6">
    <location>
        <position position="61"/>
    </location>
    <ligand>
        <name>Zn(2+)</name>
        <dbReference type="ChEBI" id="CHEBI:29105"/>
        <label>1</label>
    </ligand>
</feature>
<feature type="binding site" evidence="6">
    <location>
        <position position="63"/>
    </location>
    <ligand>
        <name>Zn(2+)</name>
        <dbReference type="ChEBI" id="CHEBI:29105"/>
        <label>1</label>
    </ligand>
</feature>
<dbReference type="InterPro" id="IPR011059">
    <property type="entry name" value="Metal-dep_hydrolase_composite"/>
</dbReference>
<keyword evidence="9" id="KW-1185">Reference proteome</keyword>
<comment type="catalytic activity">
    <reaction evidence="6">
        <text>(S)-dihydroorotate + H2O = N-carbamoyl-L-aspartate + H(+)</text>
        <dbReference type="Rhea" id="RHEA:24296"/>
        <dbReference type="ChEBI" id="CHEBI:15377"/>
        <dbReference type="ChEBI" id="CHEBI:15378"/>
        <dbReference type="ChEBI" id="CHEBI:30864"/>
        <dbReference type="ChEBI" id="CHEBI:32814"/>
        <dbReference type="EC" id="3.5.2.3"/>
    </reaction>
</comment>
<dbReference type="UniPathway" id="UPA00070">
    <property type="reaction ID" value="UER00117"/>
</dbReference>
<feature type="binding site" evidence="6">
    <location>
        <begin position="324"/>
        <end position="325"/>
    </location>
    <ligand>
        <name>substrate</name>
    </ligand>
</feature>
<dbReference type="InterPro" id="IPR032466">
    <property type="entry name" value="Metal_Hydrolase"/>
</dbReference>
<gene>
    <name evidence="6" type="primary">pyrC</name>
    <name evidence="8" type="ORF">HNP82_001328</name>
</gene>
<dbReference type="InterPro" id="IPR002195">
    <property type="entry name" value="Dihydroorotase_CS"/>
</dbReference>
<evidence type="ECO:0000313" key="8">
    <source>
        <dbReference type="EMBL" id="MBB5264217.1"/>
    </source>
</evidence>
<comment type="caution">
    <text evidence="8">The sequence shown here is derived from an EMBL/GenBank/DDBJ whole genome shotgun (WGS) entry which is preliminary data.</text>
</comment>
<evidence type="ECO:0000256" key="2">
    <source>
        <dbReference type="ARBA" id="ARBA00010286"/>
    </source>
</evidence>
<dbReference type="Pfam" id="PF12890">
    <property type="entry name" value="DHOase"/>
    <property type="match status" value="1"/>
</dbReference>
<dbReference type="GO" id="GO:0008270">
    <property type="term" value="F:zinc ion binding"/>
    <property type="evidence" value="ECO:0007669"/>
    <property type="project" value="UniProtKB-UniRule"/>
</dbReference>
<dbReference type="Gene3D" id="2.30.40.10">
    <property type="entry name" value="Urease, subunit C, domain 1"/>
    <property type="match status" value="1"/>
</dbReference>
<dbReference type="PANTHER" id="PTHR43668">
    <property type="entry name" value="ALLANTOINASE"/>
    <property type="match status" value="1"/>
</dbReference>
<feature type="binding site" evidence="6">
    <location>
        <begin position="63"/>
        <end position="65"/>
    </location>
    <ligand>
        <name>substrate</name>
    </ligand>
</feature>
<feature type="binding site" evidence="6">
    <location>
        <position position="233"/>
    </location>
    <ligand>
        <name>Zn(2+)</name>
        <dbReference type="ChEBI" id="CHEBI:29105"/>
        <label>2</label>
    </ligand>
</feature>
<evidence type="ECO:0000256" key="3">
    <source>
        <dbReference type="ARBA" id="ARBA00022723"/>
    </source>
</evidence>
<dbReference type="InterPro" id="IPR004722">
    <property type="entry name" value="DHOase"/>
</dbReference>
<dbReference type="NCBIfam" id="TIGR00857">
    <property type="entry name" value="pyrC_multi"/>
    <property type="match status" value="1"/>
</dbReference>
<feature type="binding site" evidence="6">
    <location>
        <position position="153"/>
    </location>
    <ligand>
        <name>Zn(2+)</name>
        <dbReference type="ChEBI" id="CHEBI:29105"/>
        <label>1</label>
    </ligand>
</feature>
<dbReference type="HAMAP" id="MF_00220_B">
    <property type="entry name" value="PyrC_classI_B"/>
    <property type="match status" value="1"/>
</dbReference>
<accession>A0A7W8M567</accession>
<dbReference type="PROSITE" id="PS00482">
    <property type="entry name" value="DIHYDROOROTASE_1"/>
    <property type="match status" value="1"/>
</dbReference>
<comment type="pathway">
    <text evidence="6">Pyrimidine metabolism; UMP biosynthesis via de novo pathway; (S)-dihydroorotate from bicarbonate: step 3/3.</text>
</comment>
<reference evidence="8 9" key="1">
    <citation type="submission" date="2020-08" db="EMBL/GenBank/DDBJ databases">
        <title>Genomic Encyclopedia of Type Strains, Phase IV (KMG-IV): sequencing the most valuable type-strain genomes for metagenomic binning, comparative biology and taxonomic classification.</title>
        <authorList>
            <person name="Goeker M."/>
        </authorList>
    </citation>
    <scope>NUCLEOTIDE SEQUENCE [LARGE SCALE GENOMIC DNA]</scope>
    <source>
        <strain evidence="8 9">DSM 106146</strain>
    </source>
</reference>
<feature type="binding site" evidence="6">
    <location>
        <position position="95"/>
    </location>
    <ligand>
        <name>substrate</name>
    </ligand>
</feature>
<dbReference type="GO" id="GO:0044205">
    <property type="term" value="P:'de novo' UMP biosynthetic process"/>
    <property type="evidence" value="ECO:0007669"/>
    <property type="project" value="UniProtKB-UniRule"/>
</dbReference>
<name>A0A7W8M567_9FIRM</name>
<dbReference type="CDD" id="cd01317">
    <property type="entry name" value="DHOase_IIa"/>
    <property type="match status" value="1"/>
</dbReference>
<feature type="binding site" evidence="6">
    <location>
        <position position="180"/>
    </location>
    <ligand>
        <name>Zn(2+)</name>
        <dbReference type="ChEBI" id="CHEBI:29105"/>
        <label>2</label>
    </ligand>
</feature>
<sequence length="428" mass="46168">MSLLIKGGRLIDPATKRDGQFDVLVKDGKVCRVDSQIEPQEGDQVLDASGCYVVPGLIDLHVHLREPGFEYKETIKTGAMAAARGGYTSICPMPNTKPVIDSSEMVRWLKDKAENEAVVNIWPVGAVTKGQMGKELADIKAMAEAGAVAISEDGKSVMDTKLYKEGMIQAKEAGITVLAHCEDKTLVGRGALNAGPVAQRLGVEGIGNDVEDIIAARDIILAKSTGCRLHLCHCSTKDSVAMVKAARADGIDVTAEVCPHHFILTQDDIPGDDANYKMNPPLRSREDRDALVEGLSQGIMEAISTDHAPHSAEEKSRGIAKAPFGIVGSETVLSLTMTYLVHTGKLTPYEMVERMSWRPAQIIGIDRGSLAEGKVADITLIRPDEEYVIHGADFVSKGKNTPFEGFKVRGKVYKTIVGGKVVFTDDQM</sequence>
<evidence type="ECO:0000256" key="6">
    <source>
        <dbReference type="HAMAP-Rule" id="MF_00220"/>
    </source>
</evidence>
<dbReference type="GO" id="GO:0004038">
    <property type="term" value="F:allantoinase activity"/>
    <property type="evidence" value="ECO:0007669"/>
    <property type="project" value="TreeGrafter"/>
</dbReference>
<comment type="function">
    <text evidence="1 6">Catalyzes the reversible cyclization of carbamoyl aspartate to dihydroorotate.</text>
</comment>
<evidence type="ECO:0000259" key="7">
    <source>
        <dbReference type="Pfam" id="PF12890"/>
    </source>
</evidence>
<dbReference type="InterPro" id="IPR050138">
    <property type="entry name" value="DHOase/Allantoinase_Hydrolase"/>
</dbReference>
<feature type="binding site" evidence="6">
    <location>
        <position position="306"/>
    </location>
    <ligand>
        <name>Zn(2+)</name>
        <dbReference type="ChEBI" id="CHEBI:29105"/>
        <label>1</label>
    </ligand>
</feature>
<comment type="similarity">
    <text evidence="2 6">Belongs to the metallo-dependent hydrolases superfamily. DHOase family. Class I DHOase subfamily.</text>
</comment>
<dbReference type="Gene3D" id="3.20.20.140">
    <property type="entry name" value="Metal-dependent hydrolases"/>
    <property type="match status" value="1"/>
</dbReference>
<feature type="binding site" evidence="6">
    <location>
        <position position="153"/>
    </location>
    <ligand>
        <name>Zn(2+)</name>
        <dbReference type="ChEBI" id="CHEBI:29105"/>
        <label>2</label>
    </ligand>
</feature>
<dbReference type="SUPFAM" id="SSF51556">
    <property type="entry name" value="Metallo-dependent hydrolases"/>
    <property type="match status" value="1"/>
</dbReference>
<evidence type="ECO:0000256" key="4">
    <source>
        <dbReference type="ARBA" id="ARBA00022801"/>
    </source>
</evidence>
<feature type="binding site" evidence="6">
    <location>
        <position position="310"/>
    </location>
    <ligand>
        <name>substrate</name>
    </ligand>
</feature>
<feature type="active site" evidence="6">
    <location>
        <position position="306"/>
    </location>
</feature>
<dbReference type="GO" id="GO:0004151">
    <property type="term" value="F:dihydroorotase activity"/>
    <property type="evidence" value="ECO:0007669"/>
    <property type="project" value="UniProtKB-UniRule"/>
</dbReference>
<dbReference type="GO" id="GO:0005737">
    <property type="term" value="C:cytoplasm"/>
    <property type="evidence" value="ECO:0007669"/>
    <property type="project" value="TreeGrafter"/>
</dbReference>
<comment type="cofactor">
    <cofactor evidence="6">
        <name>Zn(2+)</name>
        <dbReference type="ChEBI" id="CHEBI:29105"/>
    </cofactor>
    <text evidence="6">Binds 2 Zn(2+) ions per subunit.</text>
</comment>
<organism evidence="8 9">
    <name type="scientific">Catenibacillus scindens</name>
    <dbReference type="NCBI Taxonomy" id="673271"/>
    <lineage>
        <taxon>Bacteria</taxon>
        <taxon>Bacillati</taxon>
        <taxon>Bacillota</taxon>
        <taxon>Clostridia</taxon>
        <taxon>Lachnospirales</taxon>
        <taxon>Lachnospiraceae</taxon>
        <taxon>Catenibacillus</taxon>
    </lineage>
</organism>
<dbReference type="AlphaFoldDB" id="A0A7W8M567"/>
<dbReference type="Proteomes" id="UP000543642">
    <property type="component" value="Unassembled WGS sequence"/>
</dbReference>
<dbReference type="GO" id="GO:0006145">
    <property type="term" value="P:purine nucleobase catabolic process"/>
    <property type="evidence" value="ECO:0007669"/>
    <property type="project" value="TreeGrafter"/>
</dbReference>
<keyword evidence="4 6" id="KW-0378">Hydrolase</keyword>
<proteinExistence type="inferred from homology"/>
<dbReference type="RefSeq" id="WP_183772735.1">
    <property type="nucleotide sequence ID" value="NZ_JACHFW010000004.1"/>
</dbReference>
<dbReference type="InterPro" id="IPR024403">
    <property type="entry name" value="DHOase_cat"/>
</dbReference>
<keyword evidence="6" id="KW-0862">Zinc</keyword>
<evidence type="ECO:0000313" key="9">
    <source>
        <dbReference type="Proteomes" id="UP000543642"/>
    </source>
</evidence>
<protein>
    <recommendedName>
        <fullName evidence="6">Dihydroorotase</fullName>
        <shortName evidence="6">DHOase</shortName>
        <ecNumber evidence="6">3.5.2.3</ecNumber>
    </recommendedName>
</protein>
<feature type="binding site" evidence="6">
    <location>
        <position position="279"/>
    </location>
    <ligand>
        <name>substrate</name>
    </ligand>
</feature>
<dbReference type="SUPFAM" id="SSF51338">
    <property type="entry name" value="Composite domain of metallo-dependent hydrolases"/>
    <property type="match status" value="1"/>
</dbReference>
<dbReference type="PROSITE" id="PS00483">
    <property type="entry name" value="DIHYDROOROTASE_2"/>
    <property type="match status" value="1"/>
</dbReference>
<feature type="domain" description="Dihydroorotase catalytic" evidence="7">
    <location>
        <begin position="53"/>
        <end position="239"/>
    </location>
</feature>
<dbReference type="PANTHER" id="PTHR43668:SF2">
    <property type="entry name" value="ALLANTOINASE"/>
    <property type="match status" value="1"/>
</dbReference>